<name>A0A1I7ZQF2_9BILA</name>
<evidence type="ECO:0000313" key="1">
    <source>
        <dbReference type="Proteomes" id="UP000095287"/>
    </source>
</evidence>
<protein>
    <submittedName>
        <fullName evidence="2">VPS37 C-terminal domain-containing protein</fullName>
    </submittedName>
</protein>
<evidence type="ECO:0000313" key="2">
    <source>
        <dbReference type="WBParaSite" id="L893_g28758.t2"/>
    </source>
</evidence>
<dbReference type="Proteomes" id="UP000095287">
    <property type="component" value="Unplaced"/>
</dbReference>
<proteinExistence type="predicted"/>
<dbReference type="WBParaSite" id="L893_g28758.t2">
    <property type="protein sequence ID" value="L893_g28758.t2"/>
    <property type="gene ID" value="L893_g28758"/>
</dbReference>
<sequence length="68" mass="7780">MIEVTIYTEEFYEEFENPSIDVITHYVTIDKLIIFCTAKNAPIFPPAFPGHPHMTLWPSFSTPPPALI</sequence>
<organism evidence="1 2">
    <name type="scientific">Steinernema glaseri</name>
    <dbReference type="NCBI Taxonomy" id="37863"/>
    <lineage>
        <taxon>Eukaryota</taxon>
        <taxon>Metazoa</taxon>
        <taxon>Ecdysozoa</taxon>
        <taxon>Nematoda</taxon>
        <taxon>Chromadorea</taxon>
        <taxon>Rhabditida</taxon>
        <taxon>Tylenchina</taxon>
        <taxon>Panagrolaimomorpha</taxon>
        <taxon>Strongyloidoidea</taxon>
        <taxon>Steinernematidae</taxon>
        <taxon>Steinernema</taxon>
    </lineage>
</organism>
<keyword evidence="1" id="KW-1185">Reference proteome</keyword>
<dbReference type="AlphaFoldDB" id="A0A1I7ZQF2"/>
<accession>A0A1I7ZQF2</accession>
<reference evidence="2" key="1">
    <citation type="submission" date="2016-11" db="UniProtKB">
        <authorList>
            <consortium name="WormBaseParasite"/>
        </authorList>
    </citation>
    <scope>IDENTIFICATION</scope>
</reference>